<dbReference type="InterPro" id="IPR054213">
    <property type="entry name" value="DUF6920"/>
</dbReference>
<dbReference type="Proteomes" id="UP000593846">
    <property type="component" value="Chromosome"/>
</dbReference>
<protein>
    <submittedName>
        <fullName evidence="2">Uncharacterized protein</fullName>
    </submittedName>
</protein>
<dbReference type="RefSeq" id="WP_200989045.1">
    <property type="nucleotide sequence ID" value="NZ_CP063311.1"/>
</dbReference>
<keyword evidence="3" id="KW-1185">Reference proteome</keyword>
<gene>
    <name evidence="2" type="ORF">IM676_04130</name>
</gene>
<evidence type="ECO:0000256" key="1">
    <source>
        <dbReference type="SAM" id="Phobius"/>
    </source>
</evidence>
<accession>A0A7S6REM8</accession>
<dbReference type="EMBL" id="CP063311">
    <property type="protein sequence ID" value="QOV23499.1"/>
    <property type="molecule type" value="Genomic_DNA"/>
</dbReference>
<dbReference type="AlphaFoldDB" id="A0A7S6REM8"/>
<keyword evidence="1" id="KW-0472">Membrane</keyword>
<proteinExistence type="predicted"/>
<sequence length="282" mass="31921">MSINILIGIFILLAIAFLILLILKIRTNHQVNQMWRLCSLCSSQATPTQEYFSEEMIAGLPTPVQRYFLHAIALGTPLAHANQLKMQGRFRLGPDKSWLSMRCQELITSQGFVWKAIIGSRLLQLDGADYYMINGLGRVQFGLWGLIPIINVHDRNTLRSSIGRLVQEFVWLPSALLPQQGVKWQALSDNIIQASLKINDEPVTLTLVIDTDGKVLQISSPRWGNQTKNGKWRYIPFGGKCHADQTFGGFTIPSQVNVGWWFGTDSYFDFFKCTIKQAKFQS</sequence>
<feature type="transmembrane region" description="Helical" evidence="1">
    <location>
        <begin position="6"/>
        <end position="25"/>
    </location>
</feature>
<dbReference type="Pfam" id="PF21900">
    <property type="entry name" value="DUF6920"/>
    <property type="match status" value="1"/>
</dbReference>
<keyword evidence="1" id="KW-1133">Transmembrane helix</keyword>
<organism evidence="2 3">
    <name type="scientific">Anabaenopsis elenkinii CCIBt3563</name>
    <dbReference type="NCBI Taxonomy" id="2779889"/>
    <lineage>
        <taxon>Bacteria</taxon>
        <taxon>Bacillati</taxon>
        <taxon>Cyanobacteriota</taxon>
        <taxon>Cyanophyceae</taxon>
        <taxon>Nostocales</taxon>
        <taxon>Nodulariaceae</taxon>
        <taxon>Anabaenopsis</taxon>
    </lineage>
</organism>
<evidence type="ECO:0000313" key="3">
    <source>
        <dbReference type="Proteomes" id="UP000593846"/>
    </source>
</evidence>
<name>A0A7S6REM8_9CYAN</name>
<evidence type="ECO:0000313" key="2">
    <source>
        <dbReference type="EMBL" id="QOV23499.1"/>
    </source>
</evidence>
<dbReference type="KEGG" id="aee:IM676_04130"/>
<keyword evidence="1" id="KW-0812">Transmembrane</keyword>
<reference evidence="3" key="1">
    <citation type="submission" date="2020-10" db="EMBL/GenBank/DDBJ databases">
        <title>Genome-based taxonomic classification of the species Anabaenopsis elenkinii.</title>
        <authorList>
            <person name="Delbaje E."/>
            <person name="Andreote A.P.D."/>
            <person name="Pellegrinetti T.A."/>
            <person name="Cruz R.B."/>
            <person name="Branco L.H.Z."/>
            <person name="Fiore M.F."/>
        </authorList>
    </citation>
    <scope>NUCLEOTIDE SEQUENCE [LARGE SCALE GENOMIC DNA]</scope>
    <source>
        <strain evidence="3">CCIBt3563</strain>
    </source>
</reference>